<accession>A0A365P0M7</accession>
<dbReference type="PANTHER" id="PTHR46401">
    <property type="entry name" value="GLYCOSYLTRANSFERASE WBBK-RELATED"/>
    <property type="match status" value="1"/>
</dbReference>
<evidence type="ECO:0000313" key="3">
    <source>
        <dbReference type="EMBL" id="RBA28047.1"/>
    </source>
</evidence>
<evidence type="ECO:0000256" key="1">
    <source>
        <dbReference type="ARBA" id="ARBA00022679"/>
    </source>
</evidence>
<keyword evidence="4" id="KW-1185">Reference proteome</keyword>
<dbReference type="Gene3D" id="3.40.50.2000">
    <property type="entry name" value="Glycogen Phosphorylase B"/>
    <property type="match status" value="2"/>
</dbReference>
<dbReference type="GO" id="GO:0016757">
    <property type="term" value="F:glycosyltransferase activity"/>
    <property type="evidence" value="ECO:0007669"/>
    <property type="project" value="InterPro"/>
</dbReference>
<reference evidence="3 4" key="1">
    <citation type="submission" date="2018-06" db="EMBL/GenBank/DDBJ databases">
        <title>Flavobacterium tibetense sp. nov., isolated from a wetland YonghuCo on Tibetan Plateau.</title>
        <authorList>
            <person name="Xing P."/>
            <person name="Phurbu D."/>
            <person name="Lu H."/>
        </authorList>
    </citation>
    <scope>NUCLEOTIDE SEQUENCE [LARGE SCALE GENOMIC DNA]</scope>
    <source>
        <strain evidence="3 4">YH5</strain>
    </source>
</reference>
<dbReference type="OrthoDB" id="9801609at2"/>
<feature type="domain" description="Glycosyl transferase family 1" evidence="2">
    <location>
        <begin position="175"/>
        <end position="317"/>
    </location>
</feature>
<evidence type="ECO:0000259" key="2">
    <source>
        <dbReference type="Pfam" id="PF00534"/>
    </source>
</evidence>
<dbReference type="CDD" id="cd03809">
    <property type="entry name" value="GT4_MtfB-like"/>
    <property type="match status" value="1"/>
</dbReference>
<name>A0A365P0M7_9FLAO</name>
<dbReference type="EMBL" id="QLST01000010">
    <property type="protein sequence ID" value="RBA28047.1"/>
    <property type="molecule type" value="Genomic_DNA"/>
</dbReference>
<evidence type="ECO:0000313" key="4">
    <source>
        <dbReference type="Proteomes" id="UP000253319"/>
    </source>
</evidence>
<gene>
    <name evidence="3" type="ORF">DPN68_09025</name>
</gene>
<dbReference type="Pfam" id="PF00534">
    <property type="entry name" value="Glycos_transf_1"/>
    <property type="match status" value="1"/>
</dbReference>
<protein>
    <submittedName>
        <fullName evidence="3">Glycosyltransferase family 1 protein</fullName>
    </submittedName>
</protein>
<keyword evidence="1 3" id="KW-0808">Transferase</keyword>
<dbReference type="RefSeq" id="WP_113989327.1">
    <property type="nucleotide sequence ID" value="NZ_QLST01000010.1"/>
</dbReference>
<dbReference type="PANTHER" id="PTHR46401:SF2">
    <property type="entry name" value="GLYCOSYLTRANSFERASE WBBK-RELATED"/>
    <property type="match status" value="1"/>
</dbReference>
<dbReference type="SUPFAM" id="SSF53756">
    <property type="entry name" value="UDP-Glycosyltransferase/glycogen phosphorylase"/>
    <property type="match status" value="1"/>
</dbReference>
<dbReference type="InterPro" id="IPR001296">
    <property type="entry name" value="Glyco_trans_1"/>
</dbReference>
<sequence>MKKIFLESHHINNLNFGFGQFNYHLLKSLAHSNDHSFEMHMYCTYTKKYETEFNNFYKIKKYYSFHRYKISRIKKKFDLWHSMNQNSKIEPFYNTPYLLTIHNISHIKDVRNYKNLPNHISFQNKINKSNAIVYISGYAKQSTHQYFEVPDIPEYIVYNGNTIEKIEIPENYRLEITKDKPYFFTIGEITERKNFISIVKMMSFFPEYNLIIAGKNTTSEAVKLKEYIKKNNLKNVFLIGKISELDKQFLYNNSLGLLFPSLREGFGLPIIEAMSFGKPCFLSNNTCLPEIGGNLSFYWDNYDSEYMANIVKKGLNTHNNNPNMKDLLIQRSNEFSWENTANSYLKIYKSII</sequence>
<comment type="caution">
    <text evidence="3">The sequence shown here is derived from an EMBL/GenBank/DDBJ whole genome shotgun (WGS) entry which is preliminary data.</text>
</comment>
<proteinExistence type="predicted"/>
<dbReference type="Proteomes" id="UP000253319">
    <property type="component" value="Unassembled WGS sequence"/>
</dbReference>
<organism evidence="3 4">
    <name type="scientific">Flavobacterium tibetense</name>
    <dbReference type="NCBI Taxonomy" id="2233533"/>
    <lineage>
        <taxon>Bacteria</taxon>
        <taxon>Pseudomonadati</taxon>
        <taxon>Bacteroidota</taxon>
        <taxon>Flavobacteriia</taxon>
        <taxon>Flavobacteriales</taxon>
        <taxon>Flavobacteriaceae</taxon>
        <taxon>Flavobacterium</taxon>
    </lineage>
</organism>
<dbReference type="AlphaFoldDB" id="A0A365P0M7"/>